<dbReference type="EMBL" id="OBDZ01000012">
    <property type="protein sequence ID" value="SNY29022.1"/>
    <property type="molecule type" value="Genomic_DNA"/>
</dbReference>
<gene>
    <name evidence="2" type="ORF">SAMN06265827_11296</name>
</gene>
<evidence type="ECO:0000313" key="2">
    <source>
        <dbReference type="EMBL" id="SNY29022.1"/>
    </source>
</evidence>
<reference evidence="3" key="1">
    <citation type="submission" date="2017-09" db="EMBL/GenBank/DDBJ databases">
        <authorList>
            <person name="Varghese N."/>
            <person name="Submissions S."/>
        </authorList>
    </citation>
    <scope>NUCLEOTIDE SEQUENCE [LARGE SCALE GENOMIC DNA]</scope>
    <source>
        <strain evidence="3">MSL47</strain>
    </source>
</reference>
<evidence type="ECO:0000256" key="1">
    <source>
        <dbReference type="SAM" id="Phobius"/>
    </source>
</evidence>
<organism evidence="2 3">
    <name type="scientific">Orenia metallireducens</name>
    <dbReference type="NCBI Taxonomy" id="1413210"/>
    <lineage>
        <taxon>Bacteria</taxon>
        <taxon>Bacillati</taxon>
        <taxon>Bacillota</taxon>
        <taxon>Clostridia</taxon>
        <taxon>Halanaerobiales</taxon>
        <taxon>Halobacteroidaceae</taxon>
        <taxon>Orenia</taxon>
    </lineage>
</organism>
<keyword evidence="1" id="KW-0472">Membrane</keyword>
<keyword evidence="1" id="KW-0812">Transmembrane</keyword>
<feature type="transmembrane region" description="Helical" evidence="1">
    <location>
        <begin position="6"/>
        <end position="25"/>
    </location>
</feature>
<dbReference type="OrthoDB" id="2055915at2"/>
<keyword evidence="3" id="KW-1185">Reference proteome</keyword>
<accession>A0A285GZS1</accession>
<evidence type="ECO:0000313" key="3">
    <source>
        <dbReference type="Proteomes" id="UP000219573"/>
    </source>
</evidence>
<protein>
    <recommendedName>
        <fullName evidence="4">MetS family NSS transporter small subunit</fullName>
    </recommendedName>
</protein>
<proteinExistence type="predicted"/>
<evidence type="ECO:0008006" key="4">
    <source>
        <dbReference type="Google" id="ProtNLM"/>
    </source>
</evidence>
<keyword evidence="1" id="KW-1133">Transmembrane helix</keyword>
<dbReference type="AlphaFoldDB" id="A0A285GZS1"/>
<dbReference type="RefSeq" id="WP_106231945.1">
    <property type="nucleotide sequence ID" value="NZ_OBDZ01000012.1"/>
</dbReference>
<name>A0A285GZS1_9FIRM</name>
<sequence length="35" mass="3860">MTASAIGMLIFGSVVLYGGLGYCIYRFIKGERERS</sequence>
<dbReference type="NCBIfam" id="NF033493">
    <property type="entry name" value="MetS_like_NSS"/>
    <property type="match status" value="1"/>
</dbReference>
<dbReference type="Proteomes" id="UP000219573">
    <property type="component" value="Unassembled WGS sequence"/>
</dbReference>